<proteinExistence type="predicted"/>
<dbReference type="EMBL" id="JACXAE010000040">
    <property type="protein sequence ID" value="MBD2772525.1"/>
    <property type="molecule type" value="Genomic_DNA"/>
</dbReference>
<accession>A0A8J6XG68</accession>
<dbReference type="Gene3D" id="3.40.1360.10">
    <property type="match status" value="1"/>
</dbReference>
<dbReference type="AlphaFoldDB" id="A0A8J6XG68"/>
<comment type="caution">
    <text evidence="1">The sequence shown here is derived from an EMBL/GenBank/DDBJ whole genome shotgun (WGS) entry which is preliminary data.</text>
</comment>
<organism evidence="1 2">
    <name type="scientific">Iningainema tapete BLCC-T55</name>
    <dbReference type="NCBI Taxonomy" id="2748662"/>
    <lineage>
        <taxon>Bacteria</taxon>
        <taxon>Bacillati</taxon>
        <taxon>Cyanobacteriota</taxon>
        <taxon>Cyanophyceae</taxon>
        <taxon>Nostocales</taxon>
        <taxon>Scytonemataceae</taxon>
        <taxon>Iningainema tapete</taxon>
    </lineage>
</organism>
<sequence>MPDDEIQRVVLTKSPIDALSLATIEGIPQQKTMYLAADSAKSLPVKYLRTIPKVIAAYDSDDALNEIALAIQEQLPETERVRITGRYI</sequence>
<evidence type="ECO:0000313" key="2">
    <source>
        <dbReference type="Proteomes" id="UP000629098"/>
    </source>
</evidence>
<reference evidence="1" key="1">
    <citation type="submission" date="2020-09" db="EMBL/GenBank/DDBJ databases">
        <title>Iningainema tapete sp. nov. (Scytonemataceae, Cyanobacteria) from greenhouses in central Florida (USA) produces two types of nodularin with biosynthetic potential for microcystin-LR and anabaenopeptins.</title>
        <authorList>
            <person name="Berthold D.E."/>
            <person name="Lefler F.W."/>
            <person name="Huang I.-S."/>
            <person name="Abdulla H."/>
            <person name="Zimba P.V."/>
            <person name="Laughinghouse H.D. IV."/>
        </authorList>
    </citation>
    <scope>NUCLEOTIDE SEQUENCE</scope>
    <source>
        <strain evidence="1">BLCCT55</strain>
    </source>
</reference>
<protein>
    <submittedName>
        <fullName evidence="1">Toprim domain-containing protein</fullName>
    </submittedName>
</protein>
<name>A0A8J6XG68_9CYAN</name>
<gene>
    <name evidence="1" type="ORF">ICL16_10660</name>
</gene>
<keyword evidence="2" id="KW-1185">Reference proteome</keyword>
<dbReference type="Proteomes" id="UP000629098">
    <property type="component" value="Unassembled WGS sequence"/>
</dbReference>
<evidence type="ECO:0000313" key="1">
    <source>
        <dbReference type="EMBL" id="MBD2772525.1"/>
    </source>
</evidence>
<dbReference type="Pfam" id="PF13155">
    <property type="entry name" value="Toprim_2"/>
    <property type="match status" value="1"/>
</dbReference>